<dbReference type="GO" id="GO:0000981">
    <property type="term" value="F:DNA-binding transcription factor activity, RNA polymerase II-specific"/>
    <property type="evidence" value="ECO:0007669"/>
    <property type="project" value="TreeGrafter"/>
</dbReference>
<dbReference type="GO" id="GO:0060070">
    <property type="term" value="P:canonical Wnt signaling pathway"/>
    <property type="evidence" value="ECO:0007669"/>
    <property type="project" value="TreeGrafter"/>
</dbReference>
<evidence type="ECO:0000256" key="3">
    <source>
        <dbReference type="ARBA" id="ARBA00022687"/>
    </source>
</evidence>
<dbReference type="Proteomes" id="UP000324091">
    <property type="component" value="Chromosome 13"/>
</dbReference>
<feature type="non-terminal residue" evidence="12">
    <location>
        <position position="1"/>
    </location>
</feature>
<dbReference type="FunFam" id="1.10.30.10:FF:000001">
    <property type="entry name" value="transcription factor 7 isoform X2"/>
    <property type="match status" value="1"/>
</dbReference>
<keyword evidence="4" id="KW-0805">Transcription regulation</keyword>
<accession>A0A5C6P8C6</accession>
<evidence type="ECO:0000256" key="6">
    <source>
        <dbReference type="ARBA" id="ARBA00023159"/>
    </source>
</evidence>
<name>A0A5C6P8C6_9TELE</name>
<dbReference type="SUPFAM" id="SSF47095">
    <property type="entry name" value="HMG-box"/>
    <property type="match status" value="1"/>
</dbReference>
<evidence type="ECO:0000256" key="1">
    <source>
        <dbReference type="ARBA" id="ARBA00004123"/>
    </source>
</evidence>
<keyword evidence="5 9" id="KW-0238">DNA-binding</keyword>
<dbReference type="Gene3D" id="1.10.30.10">
    <property type="entry name" value="High mobility group box domain"/>
    <property type="match status" value="1"/>
</dbReference>
<sequence>TGEFDNFLHQEAVSYMTEYNTQREIVFYPGDNQLDPWNEGEYLYQLVGGDSAPPFGSTAASHAYNDPTAMMFPGVLEQKPNFLADLTAVQGSPSSEVHSLRFVSCRESKRTNRLQKKEVYIKKPLNAFMLFMKDKRSTVRPSIRVQGSGAVNAFLGSVWKSLSREEQQKYFEEAEKQRILHQQQYPGWSTRDNYGKMRGKTHKKKLEVGDDTDGENAFLRSAACSKSWKCGRVRSLIAVYLCASAESSESEAEESPPSKWMMMTPKYMEKLKASKSRTLRTKSHFQMNLRSRQPPNYQNST</sequence>
<dbReference type="InterPro" id="IPR024940">
    <property type="entry name" value="TCF/LEF"/>
</dbReference>
<keyword evidence="3" id="KW-0879">Wnt signaling pathway</keyword>
<dbReference type="InterPro" id="IPR036910">
    <property type="entry name" value="HMG_box_dom_sf"/>
</dbReference>
<evidence type="ECO:0000313" key="13">
    <source>
        <dbReference type="Proteomes" id="UP000324091"/>
    </source>
</evidence>
<dbReference type="PANTHER" id="PTHR10373:SF38">
    <property type="entry name" value="PROTEIN PANGOLIN, ISOFORM J"/>
    <property type="match status" value="1"/>
</dbReference>
<dbReference type="GO" id="GO:0000785">
    <property type="term" value="C:chromatin"/>
    <property type="evidence" value="ECO:0007669"/>
    <property type="project" value="TreeGrafter"/>
</dbReference>
<feature type="region of interest" description="Disordered" evidence="10">
    <location>
        <begin position="274"/>
        <end position="301"/>
    </location>
</feature>
<evidence type="ECO:0000256" key="8">
    <source>
        <dbReference type="ARBA" id="ARBA00023242"/>
    </source>
</evidence>
<evidence type="ECO:0000256" key="2">
    <source>
        <dbReference type="ARBA" id="ARBA00006569"/>
    </source>
</evidence>
<evidence type="ECO:0000256" key="9">
    <source>
        <dbReference type="PROSITE-ProRule" id="PRU00267"/>
    </source>
</evidence>
<dbReference type="Pfam" id="PF00505">
    <property type="entry name" value="HMG_box"/>
    <property type="match status" value="1"/>
</dbReference>
<dbReference type="EMBL" id="RHFK02000005">
    <property type="protein sequence ID" value="TWW75665.1"/>
    <property type="molecule type" value="Genomic_DNA"/>
</dbReference>
<evidence type="ECO:0000259" key="11">
    <source>
        <dbReference type="PROSITE" id="PS50118"/>
    </source>
</evidence>
<keyword evidence="13" id="KW-1185">Reference proteome</keyword>
<keyword evidence="7" id="KW-0804">Transcription</keyword>
<evidence type="ECO:0000256" key="10">
    <source>
        <dbReference type="SAM" id="MobiDB-lite"/>
    </source>
</evidence>
<dbReference type="InterPro" id="IPR009071">
    <property type="entry name" value="HMG_box_dom"/>
</dbReference>
<evidence type="ECO:0000256" key="5">
    <source>
        <dbReference type="ARBA" id="ARBA00023125"/>
    </source>
</evidence>
<evidence type="ECO:0000256" key="4">
    <source>
        <dbReference type="ARBA" id="ARBA00023015"/>
    </source>
</evidence>
<dbReference type="SMART" id="SM00398">
    <property type="entry name" value="HMG"/>
    <property type="match status" value="1"/>
</dbReference>
<gene>
    <name evidence="12" type="ORF">D4764_13G0003270</name>
</gene>
<dbReference type="AlphaFoldDB" id="A0A5C6P8C6"/>
<proteinExistence type="inferred from homology"/>
<feature type="DNA-binding region" description="HMG box" evidence="9">
    <location>
        <begin position="121"/>
        <end position="189"/>
    </location>
</feature>
<evidence type="ECO:0000313" key="12">
    <source>
        <dbReference type="EMBL" id="TWW75665.1"/>
    </source>
</evidence>
<reference evidence="12 13" key="1">
    <citation type="submission" date="2019-04" db="EMBL/GenBank/DDBJ databases">
        <title>Chromosome genome assembly for Takifugu flavidus.</title>
        <authorList>
            <person name="Xiao S."/>
        </authorList>
    </citation>
    <scope>NUCLEOTIDE SEQUENCE [LARGE SCALE GENOMIC DNA]</scope>
    <source>
        <strain evidence="12">HTHZ2018</strain>
        <tissue evidence="12">Muscle</tissue>
    </source>
</reference>
<comment type="similarity">
    <text evidence="2">Belongs to the TCF/LEF family.</text>
</comment>
<dbReference type="GO" id="GO:0000978">
    <property type="term" value="F:RNA polymerase II cis-regulatory region sequence-specific DNA binding"/>
    <property type="evidence" value="ECO:0007669"/>
    <property type="project" value="TreeGrafter"/>
</dbReference>
<dbReference type="GO" id="GO:1990907">
    <property type="term" value="C:beta-catenin-TCF complex"/>
    <property type="evidence" value="ECO:0007669"/>
    <property type="project" value="TreeGrafter"/>
</dbReference>
<comment type="caution">
    <text evidence="12">The sequence shown here is derived from an EMBL/GenBank/DDBJ whole genome shotgun (WGS) entry which is preliminary data.</text>
</comment>
<feature type="domain" description="HMG box" evidence="11">
    <location>
        <begin position="121"/>
        <end position="189"/>
    </location>
</feature>
<evidence type="ECO:0000256" key="7">
    <source>
        <dbReference type="ARBA" id="ARBA00023163"/>
    </source>
</evidence>
<feature type="compositionally biased region" description="Basic residues" evidence="10">
    <location>
        <begin position="274"/>
        <end position="283"/>
    </location>
</feature>
<dbReference type="PANTHER" id="PTHR10373">
    <property type="entry name" value="TRANSCRIPTION FACTOR 7 FAMILY MEMBER"/>
    <property type="match status" value="1"/>
</dbReference>
<feature type="compositionally biased region" description="Polar residues" evidence="10">
    <location>
        <begin position="284"/>
        <end position="301"/>
    </location>
</feature>
<keyword evidence="8 9" id="KW-0539">Nucleus</keyword>
<organism evidence="12 13">
    <name type="scientific">Takifugu flavidus</name>
    <name type="common">sansaifugu</name>
    <dbReference type="NCBI Taxonomy" id="433684"/>
    <lineage>
        <taxon>Eukaryota</taxon>
        <taxon>Metazoa</taxon>
        <taxon>Chordata</taxon>
        <taxon>Craniata</taxon>
        <taxon>Vertebrata</taxon>
        <taxon>Euteleostomi</taxon>
        <taxon>Actinopterygii</taxon>
        <taxon>Neopterygii</taxon>
        <taxon>Teleostei</taxon>
        <taxon>Neoteleostei</taxon>
        <taxon>Acanthomorphata</taxon>
        <taxon>Eupercaria</taxon>
        <taxon>Tetraodontiformes</taxon>
        <taxon>Tetradontoidea</taxon>
        <taxon>Tetraodontidae</taxon>
        <taxon>Takifugu</taxon>
    </lineage>
</organism>
<dbReference type="PROSITE" id="PS50118">
    <property type="entry name" value="HMG_BOX_2"/>
    <property type="match status" value="1"/>
</dbReference>
<comment type="subcellular location">
    <subcellularLocation>
        <location evidence="1">Nucleus</location>
    </subcellularLocation>
</comment>
<keyword evidence="6" id="KW-0010">Activator</keyword>
<protein>
    <submittedName>
        <fullName evidence="12">Transcription factor 7-like 1-A HMG box transcription factor 3-A</fullName>
    </submittedName>
</protein>